<dbReference type="InterPro" id="IPR002694">
    <property type="entry name" value="Znf_CHC2"/>
</dbReference>
<evidence type="ECO:0000256" key="5">
    <source>
        <dbReference type="ARBA" id="ARBA00022705"/>
    </source>
</evidence>
<evidence type="ECO:0000256" key="12">
    <source>
        <dbReference type="HAMAP-Rule" id="MF_00974"/>
    </source>
</evidence>
<dbReference type="AlphaFoldDB" id="A0A1G2PHN2"/>
<evidence type="ECO:0000256" key="8">
    <source>
        <dbReference type="ARBA" id="ARBA00022833"/>
    </source>
</evidence>
<dbReference type="EC" id="2.7.7.101" evidence="12"/>
<dbReference type="InterPro" id="IPR050219">
    <property type="entry name" value="DnaG_primase"/>
</dbReference>
<evidence type="ECO:0000256" key="6">
    <source>
        <dbReference type="ARBA" id="ARBA00022723"/>
    </source>
</evidence>
<keyword evidence="10 12" id="KW-0238">DNA-binding</keyword>
<dbReference type="InterPro" id="IPR036977">
    <property type="entry name" value="DNA_primase_Znf_CHC2"/>
</dbReference>
<keyword evidence="6 12" id="KW-0479">Metal-binding</keyword>
<dbReference type="InterPro" id="IPR030846">
    <property type="entry name" value="DnaG_bac"/>
</dbReference>
<dbReference type="PROSITE" id="PS50880">
    <property type="entry name" value="TOPRIM"/>
    <property type="match status" value="1"/>
</dbReference>
<dbReference type="SUPFAM" id="SSF56731">
    <property type="entry name" value="DNA primase core"/>
    <property type="match status" value="1"/>
</dbReference>
<evidence type="ECO:0000313" key="16">
    <source>
        <dbReference type="EMBL" id="OHA47856.1"/>
    </source>
</evidence>
<dbReference type="Gene3D" id="3.40.1360.10">
    <property type="match status" value="1"/>
</dbReference>
<dbReference type="CDD" id="cd03364">
    <property type="entry name" value="TOPRIM_DnaG_primases"/>
    <property type="match status" value="1"/>
</dbReference>
<evidence type="ECO:0000256" key="9">
    <source>
        <dbReference type="ARBA" id="ARBA00022842"/>
    </source>
</evidence>
<dbReference type="Pfam" id="PF10410">
    <property type="entry name" value="DnaB_bind"/>
    <property type="match status" value="1"/>
</dbReference>
<dbReference type="EMBL" id="MHSS01000013">
    <property type="protein sequence ID" value="OHA47856.1"/>
    <property type="molecule type" value="Genomic_DNA"/>
</dbReference>
<dbReference type="InterPro" id="IPR034151">
    <property type="entry name" value="TOPRIM_DnaG_bac"/>
</dbReference>
<dbReference type="Proteomes" id="UP000177629">
    <property type="component" value="Unassembled WGS sequence"/>
</dbReference>
<gene>
    <name evidence="12" type="primary">dnaG</name>
    <name evidence="16" type="ORF">A2806_02330</name>
</gene>
<keyword evidence="7 12" id="KW-0863">Zinc-finger</keyword>
<protein>
    <recommendedName>
        <fullName evidence="12 13">DNA primase</fullName>
        <ecNumber evidence="12">2.7.7.101</ecNumber>
    </recommendedName>
</protein>
<keyword evidence="3 12" id="KW-0808">Transferase</keyword>
<dbReference type="PANTHER" id="PTHR30313:SF2">
    <property type="entry name" value="DNA PRIMASE"/>
    <property type="match status" value="1"/>
</dbReference>
<dbReference type="Pfam" id="PF13155">
    <property type="entry name" value="Toprim_2"/>
    <property type="match status" value="1"/>
</dbReference>
<keyword evidence="8 12" id="KW-0862">Zinc</keyword>
<dbReference type="InterPro" id="IPR013264">
    <property type="entry name" value="DNAG_N"/>
</dbReference>
<accession>A0A1G2PHN2</accession>
<dbReference type="STRING" id="1802362.A2806_02330"/>
<reference evidence="16 17" key="1">
    <citation type="journal article" date="2016" name="Nat. Commun.">
        <title>Thousands of microbial genomes shed light on interconnected biogeochemical processes in an aquifer system.</title>
        <authorList>
            <person name="Anantharaman K."/>
            <person name="Brown C.T."/>
            <person name="Hug L.A."/>
            <person name="Sharon I."/>
            <person name="Castelle C.J."/>
            <person name="Probst A.J."/>
            <person name="Thomas B.C."/>
            <person name="Singh A."/>
            <person name="Wilkins M.J."/>
            <person name="Karaoz U."/>
            <person name="Brodie E.L."/>
            <person name="Williams K.H."/>
            <person name="Hubbard S.S."/>
            <person name="Banfield J.F."/>
        </authorList>
    </citation>
    <scope>NUCLEOTIDE SEQUENCE [LARGE SCALE GENOMIC DNA]</scope>
</reference>
<dbReference type="SMART" id="SM00400">
    <property type="entry name" value="ZnF_CHCC"/>
    <property type="match status" value="1"/>
</dbReference>
<keyword evidence="9" id="KW-0460">Magnesium</keyword>
<keyword evidence="1 12" id="KW-0240">DNA-directed RNA polymerase</keyword>
<evidence type="ECO:0000256" key="1">
    <source>
        <dbReference type="ARBA" id="ARBA00022478"/>
    </source>
</evidence>
<dbReference type="GO" id="GO:0003677">
    <property type="term" value="F:DNA binding"/>
    <property type="evidence" value="ECO:0007669"/>
    <property type="project" value="UniProtKB-KW"/>
</dbReference>
<dbReference type="NCBIfam" id="TIGR01391">
    <property type="entry name" value="dnaG"/>
    <property type="match status" value="1"/>
</dbReference>
<dbReference type="InterPro" id="IPR037068">
    <property type="entry name" value="DNA_primase_core_N_sf"/>
</dbReference>
<dbReference type="PANTHER" id="PTHR30313">
    <property type="entry name" value="DNA PRIMASE"/>
    <property type="match status" value="1"/>
</dbReference>
<dbReference type="GO" id="GO:0003899">
    <property type="term" value="F:DNA-directed RNA polymerase activity"/>
    <property type="evidence" value="ECO:0007669"/>
    <property type="project" value="UniProtKB-UniRule"/>
</dbReference>
<comment type="domain">
    <text evidence="12">Contains an N-terminal zinc-binding domain, a central core domain that contains the primase activity, and a C-terminal DnaB-binding domain.</text>
</comment>
<dbReference type="InterPro" id="IPR019475">
    <property type="entry name" value="DNA_primase_DnaB-bd"/>
</dbReference>
<keyword evidence="4 12" id="KW-0548">Nucleotidyltransferase</keyword>
<dbReference type="SUPFAM" id="SSF57783">
    <property type="entry name" value="Zinc beta-ribbon"/>
    <property type="match status" value="1"/>
</dbReference>
<dbReference type="Gene3D" id="3.90.980.10">
    <property type="entry name" value="DNA primase, catalytic core, N-terminal domain"/>
    <property type="match status" value="1"/>
</dbReference>
<dbReference type="HAMAP" id="MF_00974">
    <property type="entry name" value="DNA_primase_DnaG"/>
    <property type="match status" value="1"/>
</dbReference>
<comment type="similarity">
    <text evidence="12 13">Belongs to the DnaG primase family.</text>
</comment>
<dbReference type="SMART" id="SM00493">
    <property type="entry name" value="TOPRIM"/>
    <property type="match status" value="1"/>
</dbReference>
<evidence type="ECO:0000256" key="14">
    <source>
        <dbReference type="PIRSR" id="PIRSR002811-1"/>
    </source>
</evidence>
<dbReference type="GO" id="GO:0006269">
    <property type="term" value="P:DNA replication, synthesis of primer"/>
    <property type="evidence" value="ECO:0007669"/>
    <property type="project" value="UniProtKB-UniRule"/>
</dbReference>
<evidence type="ECO:0000256" key="11">
    <source>
        <dbReference type="ARBA" id="ARBA00023163"/>
    </source>
</evidence>
<comment type="subunit">
    <text evidence="12">Monomer. Interacts with DnaB.</text>
</comment>
<dbReference type="GO" id="GO:1990077">
    <property type="term" value="C:primosome complex"/>
    <property type="evidence" value="ECO:0007669"/>
    <property type="project" value="UniProtKB-KW"/>
</dbReference>
<comment type="caution">
    <text evidence="16">The sequence shown here is derived from an EMBL/GenBank/DDBJ whole genome shotgun (WGS) entry which is preliminary data.</text>
</comment>
<dbReference type="Pfam" id="PF08275">
    <property type="entry name" value="DNAG_N"/>
    <property type="match status" value="1"/>
</dbReference>
<dbReference type="Gene3D" id="3.90.580.10">
    <property type="entry name" value="Zinc finger, CHC2-type domain"/>
    <property type="match status" value="1"/>
</dbReference>
<evidence type="ECO:0000256" key="13">
    <source>
        <dbReference type="PIRNR" id="PIRNR002811"/>
    </source>
</evidence>
<feature type="domain" description="Toprim" evidence="15">
    <location>
        <begin position="257"/>
        <end position="336"/>
    </location>
</feature>
<dbReference type="FunFam" id="3.90.580.10:FF:000001">
    <property type="entry name" value="DNA primase"/>
    <property type="match status" value="1"/>
</dbReference>
<keyword evidence="11 12" id="KW-0804">Transcription</keyword>
<dbReference type="GO" id="GO:0005737">
    <property type="term" value="C:cytoplasm"/>
    <property type="evidence" value="ECO:0007669"/>
    <property type="project" value="TreeGrafter"/>
</dbReference>
<sequence length="586" mass="65186">MLTPVEEIKARLDIADVVQGYIKLQRAGANFKATCPFHAEKTPSFFVSPERQTWHCFGCNIGGDMFSFVERIEGVEFKDALRLLARRAGVTLTPPTPEAKKSSEAKTRIAEANELSCQFFETQLARSRQGNAAKVYLKSRGVNEETIRTFRIGFAPYTPDGLTSFLRTRGYLENEMVSAGLAIADKGYGIKDRFRGRIMFPISDRAGRVLGFSGRIFGRQEQEYDPKYLNTSQTPLFDKSRVLFGLAQATPHIRPKNTVILVEGQMDCVLSHQVGVANTVATSGTALTSFQLRLLKRLADTLVMAFDADSAGEAAARRGVDLALQEGFMVKAVAIDAGKDPADFIRQDPDLWKKRVEEPMPVILFFLDRLISHNDVSTAEGKRLVGKEILPLVAQISNAIERGHLVSEIARRLHVREETIWEELSRLVKEKKHTAPSRVTPENAPIISSRREKLEVRLLATLLLVPQAPEEVNSFEFSHGALQELAAALQQNRGNVPEHLGLVFEPVLFLAEELKSGEIDAAQELLTCLRELNALVVRERLETLTTELEDAEHAGDIARIEKLGLEVQEHSRKLGNILGKNLKSVA</sequence>
<name>A0A1G2PHN2_9BACT</name>
<comment type="function">
    <text evidence="12 13">RNA polymerase that catalyzes the synthesis of short RNA molecules used as primers for DNA polymerase during DNA replication.</text>
</comment>
<comment type="cofactor">
    <cofactor evidence="12 13 14">
        <name>Zn(2+)</name>
        <dbReference type="ChEBI" id="CHEBI:29105"/>
    </cofactor>
    <text evidence="12 13 14">Binds 1 zinc ion per monomer.</text>
</comment>
<dbReference type="GO" id="GO:0000428">
    <property type="term" value="C:DNA-directed RNA polymerase complex"/>
    <property type="evidence" value="ECO:0007669"/>
    <property type="project" value="UniProtKB-KW"/>
</dbReference>
<keyword evidence="2 12" id="KW-0639">Primosome</keyword>
<dbReference type="InterPro" id="IPR006295">
    <property type="entry name" value="DNA_primase_DnaG"/>
</dbReference>
<evidence type="ECO:0000256" key="4">
    <source>
        <dbReference type="ARBA" id="ARBA00022695"/>
    </source>
</evidence>
<evidence type="ECO:0000259" key="15">
    <source>
        <dbReference type="PROSITE" id="PS50880"/>
    </source>
</evidence>
<dbReference type="PIRSF" id="PIRSF002811">
    <property type="entry name" value="DnaG"/>
    <property type="match status" value="1"/>
</dbReference>
<dbReference type="InterPro" id="IPR006171">
    <property type="entry name" value="TOPRIM_dom"/>
</dbReference>
<organism evidence="16 17">
    <name type="scientific">Candidatus Terrybacteria bacterium RIFCSPHIGHO2_01_FULL_48_17</name>
    <dbReference type="NCBI Taxonomy" id="1802362"/>
    <lineage>
        <taxon>Bacteria</taxon>
        <taxon>Candidatus Terryibacteriota</taxon>
    </lineage>
</organism>
<evidence type="ECO:0000313" key="17">
    <source>
        <dbReference type="Proteomes" id="UP000177629"/>
    </source>
</evidence>
<evidence type="ECO:0000256" key="7">
    <source>
        <dbReference type="ARBA" id="ARBA00022771"/>
    </source>
</evidence>
<proteinExistence type="inferred from homology"/>
<dbReference type="GO" id="GO:0008270">
    <property type="term" value="F:zinc ion binding"/>
    <property type="evidence" value="ECO:0007669"/>
    <property type="project" value="UniProtKB-UniRule"/>
</dbReference>
<evidence type="ECO:0000256" key="2">
    <source>
        <dbReference type="ARBA" id="ARBA00022515"/>
    </source>
</evidence>
<keyword evidence="5 12" id="KW-0235">DNA replication</keyword>
<dbReference type="Pfam" id="PF01807">
    <property type="entry name" value="Zn_ribbon_DnaG"/>
    <property type="match status" value="1"/>
</dbReference>
<evidence type="ECO:0000256" key="3">
    <source>
        <dbReference type="ARBA" id="ARBA00022679"/>
    </source>
</evidence>
<feature type="zinc finger region" description="CHC2-type" evidence="12 14">
    <location>
        <begin position="35"/>
        <end position="59"/>
    </location>
</feature>
<evidence type="ECO:0000256" key="10">
    <source>
        <dbReference type="ARBA" id="ARBA00023125"/>
    </source>
</evidence>
<comment type="catalytic activity">
    <reaction evidence="12">
        <text>ssDNA + n NTP = ssDNA/pppN(pN)n-1 hybrid + (n-1) diphosphate.</text>
        <dbReference type="EC" id="2.7.7.101"/>
    </reaction>
</comment>